<feature type="compositionally biased region" description="Acidic residues" evidence="1">
    <location>
        <begin position="35"/>
        <end position="48"/>
    </location>
</feature>
<evidence type="ECO:0000313" key="3">
    <source>
        <dbReference type="Proteomes" id="UP001218188"/>
    </source>
</evidence>
<reference evidence="2" key="1">
    <citation type="submission" date="2023-03" db="EMBL/GenBank/DDBJ databases">
        <title>Massive genome expansion in bonnet fungi (Mycena s.s.) driven by repeated elements and novel gene families across ecological guilds.</title>
        <authorList>
            <consortium name="Lawrence Berkeley National Laboratory"/>
            <person name="Harder C.B."/>
            <person name="Miyauchi S."/>
            <person name="Viragh M."/>
            <person name="Kuo A."/>
            <person name="Thoen E."/>
            <person name="Andreopoulos B."/>
            <person name="Lu D."/>
            <person name="Skrede I."/>
            <person name="Drula E."/>
            <person name="Henrissat B."/>
            <person name="Morin E."/>
            <person name="Kohler A."/>
            <person name="Barry K."/>
            <person name="LaButti K."/>
            <person name="Morin E."/>
            <person name="Salamov A."/>
            <person name="Lipzen A."/>
            <person name="Mereny Z."/>
            <person name="Hegedus B."/>
            <person name="Baldrian P."/>
            <person name="Stursova M."/>
            <person name="Weitz H."/>
            <person name="Taylor A."/>
            <person name="Grigoriev I.V."/>
            <person name="Nagy L.G."/>
            <person name="Martin F."/>
            <person name="Kauserud H."/>
        </authorList>
    </citation>
    <scope>NUCLEOTIDE SEQUENCE</scope>
    <source>
        <strain evidence="2">CBHHK200</strain>
    </source>
</reference>
<protein>
    <submittedName>
        <fullName evidence="2">Uncharacterized protein</fullName>
    </submittedName>
</protein>
<name>A0AAD6RYE0_9AGAR</name>
<evidence type="ECO:0000313" key="2">
    <source>
        <dbReference type="EMBL" id="KAJ7017133.1"/>
    </source>
</evidence>
<feature type="region of interest" description="Disordered" evidence="1">
    <location>
        <begin position="136"/>
        <end position="155"/>
    </location>
</feature>
<sequence length="173" mass="19428">MVVGRGPALSTPEFFDVAVCLAKRIEQQEAAGMMDEPEGPTLDFDDHDPDPLPFWINPNPSRPPPPVRRARDGPPTSMDYHKESSKRRRARKRAEVQEQNGTPGVKAIHLKRRNEALGSAIHVDVDVEDLPHSKPAWIGNRNTQEDHTFEDGMGGQIYTDDEIWELTGERGEV</sequence>
<gene>
    <name evidence="2" type="ORF">C8F04DRAFT_1279922</name>
</gene>
<evidence type="ECO:0000256" key="1">
    <source>
        <dbReference type="SAM" id="MobiDB-lite"/>
    </source>
</evidence>
<dbReference type="Proteomes" id="UP001218188">
    <property type="component" value="Unassembled WGS sequence"/>
</dbReference>
<dbReference type="AlphaFoldDB" id="A0AAD6RYE0"/>
<organism evidence="2 3">
    <name type="scientific">Mycena alexandri</name>
    <dbReference type="NCBI Taxonomy" id="1745969"/>
    <lineage>
        <taxon>Eukaryota</taxon>
        <taxon>Fungi</taxon>
        <taxon>Dikarya</taxon>
        <taxon>Basidiomycota</taxon>
        <taxon>Agaricomycotina</taxon>
        <taxon>Agaricomycetes</taxon>
        <taxon>Agaricomycetidae</taxon>
        <taxon>Agaricales</taxon>
        <taxon>Marasmiineae</taxon>
        <taxon>Mycenaceae</taxon>
        <taxon>Mycena</taxon>
    </lineage>
</organism>
<comment type="caution">
    <text evidence="2">The sequence shown here is derived from an EMBL/GenBank/DDBJ whole genome shotgun (WGS) entry which is preliminary data.</text>
</comment>
<feature type="region of interest" description="Disordered" evidence="1">
    <location>
        <begin position="30"/>
        <end position="103"/>
    </location>
</feature>
<accession>A0AAD6RYE0</accession>
<keyword evidence="3" id="KW-1185">Reference proteome</keyword>
<dbReference type="EMBL" id="JARJCM010000429">
    <property type="protein sequence ID" value="KAJ7017133.1"/>
    <property type="molecule type" value="Genomic_DNA"/>
</dbReference>
<proteinExistence type="predicted"/>